<dbReference type="EMBL" id="BONF01000031">
    <property type="protein sequence ID" value="GIF83803.1"/>
    <property type="molecule type" value="Genomic_DNA"/>
</dbReference>
<organism evidence="1 2">
    <name type="scientific">Catellatospora bangladeshensis</name>
    <dbReference type="NCBI Taxonomy" id="310355"/>
    <lineage>
        <taxon>Bacteria</taxon>
        <taxon>Bacillati</taxon>
        <taxon>Actinomycetota</taxon>
        <taxon>Actinomycetes</taxon>
        <taxon>Micromonosporales</taxon>
        <taxon>Micromonosporaceae</taxon>
        <taxon>Catellatospora</taxon>
    </lineage>
</organism>
<keyword evidence="2" id="KW-1185">Reference proteome</keyword>
<protein>
    <submittedName>
        <fullName evidence="1">Uncharacterized protein</fullName>
    </submittedName>
</protein>
<reference evidence="1 2" key="1">
    <citation type="submission" date="2021-01" db="EMBL/GenBank/DDBJ databases">
        <title>Whole genome shotgun sequence of Catellatospora bangladeshensis NBRC 107357.</title>
        <authorList>
            <person name="Komaki H."/>
            <person name="Tamura T."/>
        </authorList>
    </citation>
    <scope>NUCLEOTIDE SEQUENCE [LARGE SCALE GENOMIC DNA]</scope>
    <source>
        <strain evidence="1 2">NBRC 107357</strain>
    </source>
</reference>
<dbReference type="Proteomes" id="UP000601223">
    <property type="component" value="Unassembled WGS sequence"/>
</dbReference>
<gene>
    <name evidence="1" type="ORF">Cba03nite_51520</name>
</gene>
<name>A0A8J3NL80_9ACTN</name>
<proteinExistence type="predicted"/>
<comment type="caution">
    <text evidence="1">The sequence shown here is derived from an EMBL/GenBank/DDBJ whole genome shotgun (WGS) entry which is preliminary data.</text>
</comment>
<sequence>MVWRAFSEGAGTATGAVGITRGAALALGAAAGSAGGRMAWKKPNPAASARGTAIAVAIVFAERSPDRAVWSLLIGG</sequence>
<dbReference type="AlphaFoldDB" id="A0A8J3NL80"/>
<evidence type="ECO:0000313" key="2">
    <source>
        <dbReference type="Proteomes" id="UP000601223"/>
    </source>
</evidence>
<accession>A0A8J3NL80</accession>
<evidence type="ECO:0000313" key="1">
    <source>
        <dbReference type="EMBL" id="GIF83803.1"/>
    </source>
</evidence>